<reference evidence="4" key="3">
    <citation type="submission" date="2025-09" db="UniProtKB">
        <authorList>
            <consortium name="Ensembl"/>
        </authorList>
    </citation>
    <scope>IDENTIFICATION</scope>
</reference>
<dbReference type="PANTHER" id="PTHR45710">
    <property type="entry name" value="C-TYPE LECTIN DOMAIN-CONTAINING PROTEIN 180"/>
    <property type="match status" value="1"/>
</dbReference>
<reference evidence="4" key="2">
    <citation type="submission" date="2025-08" db="UniProtKB">
        <authorList>
            <consortium name="Ensembl"/>
        </authorList>
    </citation>
    <scope>IDENTIFICATION</scope>
</reference>
<comment type="subcellular location">
    <subcellularLocation>
        <location evidence="1">Cell membrane</location>
        <topology evidence="1">Single-pass type II membrane protein</topology>
    </subcellularLocation>
</comment>
<dbReference type="InterPro" id="IPR016187">
    <property type="entry name" value="CTDL_fold"/>
</dbReference>
<dbReference type="SMART" id="SM00034">
    <property type="entry name" value="CLECT"/>
    <property type="match status" value="1"/>
</dbReference>
<dbReference type="InterPro" id="IPR033992">
    <property type="entry name" value="NKR-like_CTLD"/>
</dbReference>
<dbReference type="InterPro" id="IPR016186">
    <property type="entry name" value="C-type_lectin-like/link_sf"/>
</dbReference>
<gene>
    <name evidence="4" type="primary">LOC115946554</name>
</gene>
<organism evidence="4 5">
    <name type="scientific">Melopsittacus undulatus</name>
    <name type="common">Budgerigar</name>
    <name type="synonym">Psittacus undulatus</name>
    <dbReference type="NCBI Taxonomy" id="13146"/>
    <lineage>
        <taxon>Eukaryota</taxon>
        <taxon>Metazoa</taxon>
        <taxon>Chordata</taxon>
        <taxon>Craniata</taxon>
        <taxon>Vertebrata</taxon>
        <taxon>Euteleostomi</taxon>
        <taxon>Archelosauria</taxon>
        <taxon>Archosauria</taxon>
        <taxon>Dinosauria</taxon>
        <taxon>Saurischia</taxon>
        <taxon>Theropoda</taxon>
        <taxon>Coelurosauria</taxon>
        <taxon>Aves</taxon>
        <taxon>Neognathae</taxon>
        <taxon>Neoaves</taxon>
        <taxon>Telluraves</taxon>
        <taxon>Australaves</taxon>
        <taxon>Psittaciformes</taxon>
        <taxon>Psittaculidae</taxon>
        <taxon>Melopsittacus</taxon>
    </lineage>
</organism>
<proteinExistence type="predicted"/>
<keyword evidence="2" id="KW-0430">Lectin</keyword>
<name>A0A8V5GU64_MELUD</name>
<dbReference type="PROSITE" id="PS50041">
    <property type="entry name" value="C_TYPE_LECTIN_2"/>
    <property type="match status" value="1"/>
</dbReference>
<dbReference type="Gene3D" id="3.10.100.10">
    <property type="entry name" value="Mannose-Binding Protein A, subunit A"/>
    <property type="match status" value="1"/>
</dbReference>
<feature type="region of interest" description="Disordered" evidence="3">
    <location>
        <begin position="31"/>
        <end position="53"/>
    </location>
</feature>
<evidence type="ECO:0000256" key="3">
    <source>
        <dbReference type="SAM" id="MobiDB-lite"/>
    </source>
</evidence>
<accession>A0A8V5GU64</accession>
<reference evidence="4" key="1">
    <citation type="submission" date="2020-03" db="EMBL/GenBank/DDBJ databases">
        <title>Melopsittacus undulatus (budgerigar) genome, bMelUnd1, maternal haplotype with Z.</title>
        <authorList>
            <person name="Gedman G."/>
            <person name="Mountcastle J."/>
            <person name="Haase B."/>
            <person name="Formenti G."/>
            <person name="Wright T."/>
            <person name="Apodaca J."/>
            <person name="Pelan S."/>
            <person name="Chow W."/>
            <person name="Rhie A."/>
            <person name="Howe K."/>
            <person name="Fedrigo O."/>
            <person name="Jarvis E.D."/>
        </authorList>
    </citation>
    <scope>NUCLEOTIDE SEQUENCE [LARGE SCALE GENOMIC DNA]</scope>
</reference>
<evidence type="ECO:0000313" key="4">
    <source>
        <dbReference type="Ensembl" id="ENSMUNP00000027650.1"/>
    </source>
</evidence>
<dbReference type="Pfam" id="PF00059">
    <property type="entry name" value="Lectin_C"/>
    <property type="match status" value="1"/>
</dbReference>
<dbReference type="Proteomes" id="UP000694405">
    <property type="component" value="Unassembled WGS sequence"/>
</dbReference>
<evidence type="ECO:0000256" key="2">
    <source>
        <dbReference type="ARBA" id="ARBA00022734"/>
    </source>
</evidence>
<dbReference type="InterPro" id="IPR001304">
    <property type="entry name" value="C-type_lectin-like"/>
</dbReference>
<dbReference type="InterPro" id="IPR050828">
    <property type="entry name" value="C-type_lectin/matrix_domain"/>
</dbReference>
<dbReference type="AlphaFoldDB" id="A0A8V5GU64"/>
<dbReference type="GO" id="GO:0030246">
    <property type="term" value="F:carbohydrate binding"/>
    <property type="evidence" value="ECO:0007669"/>
    <property type="project" value="UniProtKB-KW"/>
</dbReference>
<dbReference type="Ensembl" id="ENSMUNT00000027714.1">
    <property type="protein sequence ID" value="ENSMUNP00000027650.1"/>
    <property type="gene ID" value="ENSMUNG00000017898.1"/>
</dbReference>
<sequence>MGSSECSLGNECGRTGGFCGEKCGVGRSEGQEFHGRASQGRDAAPWPQGWQDPAVMQVPKPHMGLKKSPSCPPCPTPSHSGCREHGIGYRQRCFYFVEDAAEWNQSESFCQTLGAHLASIRTWEELRFLVRYGGSRHHWIGLRREGAAPWMWVNGTLFNNEFQVRGRGQCAFVDGDGISSDWCSLMKFSVCSHPQAGSRSDPEGWNLT</sequence>
<evidence type="ECO:0000256" key="1">
    <source>
        <dbReference type="ARBA" id="ARBA00004401"/>
    </source>
</evidence>
<keyword evidence="5" id="KW-1185">Reference proteome</keyword>
<dbReference type="CDD" id="cd03593">
    <property type="entry name" value="CLECT_NK_receptors_like"/>
    <property type="match status" value="1"/>
</dbReference>
<dbReference type="SUPFAM" id="SSF56436">
    <property type="entry name" value="C-type lectin-like"/>
    <property type="match status" value="1"/>
</dbReference>
<evidence type="ECO:0000313" key="5">
    <source>
        <dbReference type="Proteomes" id="UP000694405"/>
    </source>
</evidence>
<dbReference type="GO" id="GO:0005886">
    <property type="term" value="C:plasma membrane"/>
    <property type="evidence" value="ECO:0007669"/>
    <property type="project" value="UniProtKB-SubCell"/>
</dbReference>
<dbReference type="PANTHER" id="PTHR45710:SF35">
    <property type="entry name" value="C-TYPE LECTIN DOMAIN FAMILY 2 MEMBER D"/>
    <property type="match status" value="1"/>
</dbReference>
<protein>
    <submittedName>
        <fullName evidence="4">Uncharacterized protein</fullName>
    </submittedName>
</protein>